<evidence type="ECO:0000313" key="2">
    <source>
        <dbReference type="EMBL" id="GBN45142.1"/>
    </source>
</evidence>
<sequence length="255" mass="29384">MSLTPAEKQKCYRERRRLNAEKEEENRRKDSENKAKCRQNKARKIVATATPCATPDVNLQSSSKKAGRKRVLLNRSKVVRENIQLRNEIKKLKFKTDMYRKRWSRAKLKAEENVTSNSPRSRAKCTLNECFKVQLTPTIWAHLQPILNEFKRISPEVEILHFFSDGPTTQYRQKKIFFLLNKHISDHGLKYGSWSFFEAGHGKGAADGIGGAIKRTADRIVAQGTDIPDAKTLLTVLTNIQLYYINETDVESFKK</sequence>
<name>A0A4Y2P220_ARAVE</name>
<accession>A0A4Y2P220</accession>
<feature type="region of interest" description="Disordered" evidence="1">
    <location>
        <begin position="1"/>
        <end position="41"/>
    </location>
</feature>
<dbReference type="Proteomes" id="UP000499080">
    <property type="component" value="Unassembled WGS sequence"/>
</dbReference>
<dbReference type="EMBL" id="BGPR01010254">
    <property type="protein sequence ID" value="GBN45142.1"/>
    <property type="molecule type" value="Genomic_DNA"/>
</dbReference>
<dbReference type="PANTHER" id="PTHR46601">
    <property type="entry name" value="ULP_PROTEASE DOMAIN-CONTAINING PROTEIN"/>
    <property type="match status" value="1"/>
</dbReference>
<organism evidence="2 3">
    <name type="scientific">Araneus ventricosus</name>
    <name type="common">Orbweaver spider</name>
    <name type="synonym">Epeira ventricosa</name>
    <dbReference type="NCBI Taxonomy" id="182803"/>
    <lineage>
        <taxon>Eukaryota</taxon>
        <taxon>Metazoa</taxon>
        <taxon>Ecdysozoa</taxon>
        <taxon>Arthropoda</taxon>
        <taxon>Chelicerata</taxon>
        <taxon>Arachnida</taxon>
        <taxon>Araneae</taxon>
        <taxon>Araneomorphae</taxon>
        <taxon>Entelegynae</taxon>
        <taxon>Araneoidea</taxon>
        <taxon>Araneidae</taxon>
        <taxon>Araneus</taxon>
    </lineage>
</organism>
<dbReference type="PANTHER" id="PTHR46601:SF1">
    <property type="entry name" value="ADF-H DOMAIN-CONTAINING PROTEIN"/>
    <property type="match status" value="1"/>
</dbReference>
<feature type="compositionally biased region" description="Basic and acidic residues" evidence="1">
    <location>
        <begin position="7"/>
        <end position="35"/>
    </location>
</feature>
<keyword evidence="3" id="KW-1185">Reference proteome</keyword>
<comment type="caution">
    <text evidence="2">The sequence shown here is derived from an EMBL/GenBank/DDBJ whole genome shotgun (WGS) entry which is preliminary data.</text>
</comment>
<dbReference type="AlphaFoldDB" id="A0A4Y2P220"/>
<gene>
    <name evidence="2" type="ORF">AVEN_170726_1</name>
</gene>
<reference evidence="2 3" key="1">
    <citation type="journal article" date="2019" name="Sci. Rep.">
        <title>Orb-weaving spider Araneus ventricosus genome elucidates the spidroin gene catalogue.</title>
        <authorList>
            <person name="Kono N."/>
            <person name="Nakamura H."/>
            <person name="Ohtoshi R."/>
            <person name="Moran D.A.P."/>
            <person name="Shinohara A."/>
            <person name="Yoshida Y."/>
            <person name="Fujiwara M."/>
            <person name="Mori M."/>
            <person name="Tomita M."/>
            <person name="Arakawa K."/>
        </authorList>
    </citation>
    <scope>NUCLEOTIDE SEQUENCE [LARGE SCALE GENOMIC DNA]</scope>
</reference>
<protein>
    <submittedName>
        <fullName evidence="2">Uncharacterized protein</fullName>
    </submittedName>
</protein>
<evidence type="ECO:0000313" key="3">
    <source>
        <dbReference type="Proteomes" id="UP000499080"/>
    </source>
</evidence>
<proteinExistence type="predicted"/>
<dbReference type="OrthoDB" id="10068393at2759"/>
<evidence type="ECO:0000256" key="1">
    <source>
        <dbReference type="SAM" id="MobiDB-lite"/>
    </source>
</evidence>